<feature type="region of interest" description="Disordered" evidence="1">
    <location>
        <begin position="16"/>
        <end position="39"/>
    </location>
</feature>
<protein>
    <submittedName>
        <fullName evidence="2">Uncharacterized protein</fullName>
    </submittedName>
</protein>
<name>A0A2N8ZFA8_9VIBR</name>
<evidence type="ECO:0000313" key="3">
    <source>
        <dbReference type="Proteomes" id="UP000235828"/>
    </source>
</evidence>
<dbReference type="KEGG" id="vta:A2605"/>
<sequence length="39" mass="4620">MFVIILKLSSRIKAEDNDELEQNKQANDKKHNNNSQDQY</sequence>
<accession>A0A2N8ZFA8</accession>
<dbReference type="EMBL" id="LT960611">
    <property type="protein sequence ID" value="SON50578.1"/>
    <property type="molecule type" value="Genomic_DNA"/>
</dbReference>
<dbReference type="AlphaFoldDB" id="A0A2N8ZFA8"/>
<evidence type="ECO:0000256" key="1">
    <source>
        <dbReference type="SAM" id="MobiDB-lite"/>
    </source>
</evidence>
<dbReference type="Proteomes" id="UP000235828">
    <property type="component" value="Chromosome A"/>
</dbReference>
<keyword evidence="3" id="KW-1185">Reference proteome</keyword>
<proteinExistence type="predicted"/>
<reference evidence="2 3" key="1">
    <citation type="submission" date="2017-10" db="EMBL/GenBank/DDBJ databases">
        <authorList>
            <person name="Banno H."/>
            <person name="Chua N.-H."/>
        </authorList>
    </citation>
    <scope>NUCLEOTIDE SEQUENCE [LARGE SCALE GENOMIC DNA]</scope>
    <source>
        <strain evidence="2">Vibrio tapetis CECT4600</strain>
    </source>
</reference>
<evidence type="ECO:0000313" key="2">
    <source>
        <dbReference type="EMBL" id="SON50578.1"/>
    </source>
</evidence>
<organism evidence="2 3">
    <name type="scientific">Vibrio tapetis subsp. tapetis</name>
    <dbReference type="NCBI Taxonomy" id="1671868"/>
    <lineage>
        <taxon>Bacteria</taxon>
        <taxon>Pseudomonadati</taxon>
        <taxon>Pseudomonadota</taxon>
        <taxon>Gammaproteobacteria</taxon>
        <taxon>Vibrionales</taxon>
        <taxon>Vibrionaceae</taxon>
        <taxon>Vibrio</taxon>
    </lineage>
</organism>
<gene>
    <name evidence="2" type="ORF">VTAP4600_A2605</name>
</gene>